<keyword evidence="5" id="KW-0547">Nucleotide-binding</keyword>
<dbReference type="AlphaFoldDB" id="A0A4R7VCM5"/>
<keyword evidence="9" id="KW-1133">Transmembrane helix</keyword>
<evidence type="ECO:0000256" key="3">
    <source>
        <dbReference type="ARBA" id="ARBA00022553"/>
    </source>
</evidence>
<dbReference type="SMART" id="SM00387">
    <property type="entry name" value="HATPase_c"/>
    <property type="match status" value="1"/>
</dbReference>
<dbReference type="Pfam" id="PF07730">
    <property type="entry name" value="HisKA_3"/>
    <property type="match status" value="1"/>
</dbReference>
<sequence>MSAAAGFAGALALQAVAVAGSWGGHYWVFGCAAGAVVCGLALLRRRGWAAGAGLAVAAGAVLVTRFAHLPVEPSPAMALGLAVLVAAEVRVRPLPRAGAVVAGGFAVLLAGWLAAPGVLPAVPTLNVLGWVGAVACGLGLRLLDARGEAAAEAVRHDERLALARELHDVVAHHVTGIVLHAQAARRRSPPDLAESLAGIETASTDALTAMRRVVGVLRDTRDAPVAARFEPLTELVARFDGPSVRLRLPDGEDGWSNEVRGTVYRIVQESLTNVARHAPRARSVTVDVTQDGQAVTVDVVDDGPPGRPHRGGYGLVGMRERVEALGGALVAGPRPGHGWAVRATLPLRESR</sequence>
<dbReference type="SUPFAM" id="SSF55874">
    <property type="entry name" value="ATPase domain of HSP90 chaperone/DNA topoisomerase II/histidine kinase"/>
    <property type="match status" value="1"/>
</dbReference>
<dbReference type="GO" id="GO:0016020">
    <property type="term" value="C:membrane"/>
    <property type="evidence" value="ECO:0007669"/>
    <property type="project" value="InterPro"/>
</dbReference>
<evidence type="ECO:0000256" key="5">
    <source>
        <dbReference type="ARBA" id="ARBA00022741"/>
    </source>
</evidence>
<feature type="transmembrane region" description="Helical" evidence="9">
    <location>
        <begin position="48"/>
        <end position="68"/>
    </location>
</feature>
<dbReference type="Pfam" id="PF02518">
    <property type="entry name" value="HATPase_c"/>
    <property type="match status" value="1"/>
</dbReference>
<keyword evidence="6 11" id="KW-0418">Kinase</keyword>
<feature type="transmembrane region" description="Helical" evidence="9">
    <location>
        <begin position="27"/>
        <end position="43"/>
    </location>
</feature>
<keyword evidence="9" id="KW-0812">Transmembrane</keyword>
<evidence type="ECO:0000256" key="2">
    <source>
        <dbReference type="ARBA" id="ARBA00012438"/>
    </source>
</evidence>
<evidence type="ECO:0000313" key="12">
    <source>
        <dbReference type="Proteomes" id="UP000294927"/>
    </source>
</evidence>
<dbReference type="InterPro" id="IPR036890">
    <property type="entry name" value="HATPase_C_sf"/>
</dbReference>
<gene>
    <name evidence="11" type="ORF">CLV71_11032</name>
</gene>
<dbReference type="PANTHER" id="PTHR24421:SF10">
    <property type="entry name" value="NITRATE_NITRITE SENSOR PROTEIN NARQ"/>
    <property type="match status" value="1"/>
</dbReference>
<dbReference type="InterPro" id="IPR050482">
    <property type="entry name" value="Sensor_HK_TwoCompSys"/>
</dbReference>
<dbReference type="CDD" id="cd16917">
    <property type="entry name" value="HATPase_UhpB-NarQ-NarX-like"/>
    <property type="match status" value="1"/>
</dbReference>
<organism evidence="11 12">
    <name type="scientific">Actinophytocola oryzae</name>
    <dbReference type="NCBI Taxonomy" id="502181"/>
    <lineage>
        <taxon>Bacteria</taxon>
        <taxon>Bacillati</taxon>
        <taxon>Actinomycetota</taxon>
        <taxon>Actinomycetes</taxon>
        <taxon>Pseudonocardiales</taxon>
        <taxon>Pseudonocardiaceae</taxon>
    </lineage>
</organism>
<proteinExistence type="predicted"/>
<keyword evidence="8" id="KW-0902">Two-component regulatory system</keyword>
<dbReference type="Gene3D" id="3.30.565.10">
    <property type="entry name" value="Histidine kinase-like ATPase, C-terminal domain"/>
    <property type="match status" value="1"/>
</dbReference>
<feature type="domain" description="Histidine kinase/HSP90-like ATPase" evidence="10">
    <location>
        <begin position="258"/>
        <end position="349"/>
    </location>
</feature>
<feature type="transmembrane region" description="Helical" evidence="9">
    <location>
        <begin position="98"/>
        <end position="119"/>
    </location>
</feature>
<evidence type="ECO:0000256" key="4">
    <source>
        <dbReference type="ARBA" id="ARBA00022679"/>
    </source>
</evidence>
<evidence type="ECO:0000313" key="11">
    <source>
        <dbReference type="EMBL" id="TDV46852.1"/>
    </source>
</evidence>
<dbReference type="GO" id="GO:0000155">
    <property type="term" value="F:phosphorelay sensor kinase activity"/>
    <property type="evidence" value="ECO:0007669"/>
    <property type="project" value="InterPro"/>
</dbReference>
<dbReference type="Proteomes" id="UP000294927">
    <property type="component" value="Unassembled WGS sequence"/>
</dbReference>
<dbReference type="Gene3D" id="1.20.5.1930">
    <property type="match status" value="1"/>
</dbReference>
<name>A0A4R7VCM5_9PSEU</name>
<evidence type="ECO:0000256" key="8">
    <source>
        <dbReference type="ARBA" id="ARBA00023012"/>
    </source>
</evidence>
<keyword evidence="12" id="KW-1185">Reference proteome</keyword>
<comment type="caution">
    <text evidence="11">The sequence shown here is derived from an EMBL/GenBank/DDBJ whole genome shotgun (WGS) entry which is preliminary data.</text>
</comment>
<feature type="transmembrane region" description="Helical" evidence="9">
    <location>
        <begin position="74"/>
        <end position="91"/>
    </location>
</feature>
<evidence type="ECO:0000256" key="1">
    <source>
        <dbReference type="ARBA" id="ARBA00000085"/>
    </source>
</evidence>
<dbReference type="InterPro" id="IPR003594">
    <property type="entry name" value="HATPase_dom"/>
</dbReference>
<dbReference type="InterPro" id="IPR011712">
    <property type="entry name" value="Sig_transdc_His_kin_sub3_dim/P"/>
</dbReference>
<evidence type="ECO:0000256" key="6">
    <source>
        <dbReference type="ARBA" id="ARBA00022777"/>
    </source>
</evidence>
<comment type="catalytic activity">
    <reaction evidence="1">
        <text>ATP + protein L-histidine = ADP + protein N-phospho-L-histidine.</text>
        <dbReference type="EC" id="2.7.13.3"/>
    </reaction>
</comment>
<accession>A0A4R7VCM5</accession>
<keyword evidence="9" id="KW-0472">Membrane</keyword>
<dbReference type="PANTHER" id="PTHR24421">
    <property type="entry name" value="NITRATE/NITRITE SENSOR PROTEIN NARX-RELATED"/>
    <property type="match status" value="1"/>
</dbReference>
<keyword evidence="4" id="KW-0808">Transferase</keyword>
<keyword evidence="3" id="KW-0597">Phosphoprotein</keyword>
<dbReference type="GO" id="GO:0046983">
    <property type="term" value="F:protein dimerization activity"/>
    <property type="evidence" value="ECO:0007669"/>
    <property type="project" value="InterPro"/>
</dbReference>
<evidence type="ECO:0000256" key="7">
    <source>
        <dbReference type="ARBA" id="ARBA00022840"/>
    </source>
</evidence>
<evidence type="ECO:0000256" key="9">
    <source>
        <dbReference type="SAM" id="Phobius"/>
    </source>
</evidence>
<reference evidence="11 12" key="1">
    <citation type="submission" date="2019-03" db="EMBL/GenBank/DDBJ databases">
        <title>Genomic Encyclopedia of Archaeal and Bacterial Type Strains, Phase II (KMG-II): from individual species to whole genera.</title>
        <authorList>
            <person name="Goeker M."/>
        </authorList>
    </citation>
    <scope>NUCLEOTIDE SEQUENCE [LARGE SCALE GENOMIC DNA]</scope>
    <source>
        <strain evidence="11 12">DSM 45499</strain>
    </source>
</reference>
<protein>
    <recommendedName>
        <fullName evidence="2">histidine kinase</fullName>
        <ecNumber evidence="2">2.7.13.3</ecNumber>
    </recommendedName>
</protein>
<dbReference type="GO" id="GO:0005524">
    <property type="term" value="F:ATP binding"/>
    <property type="evidence" value="ECO:0007669"/>
    <property type="project" value="UniProtKB-KW"/>
</dbReference>
<dbReference type="EMBL" id="SOCP01000010">
    <property type="protein sequence ID" value="TDV46852.1"/>
    <property type="molecule type" value="Genomic_DNA"/>
</dbReference>
<keyword evidence="7" id="KW-0067">ATP-binding</keyword>
<dbReference type="OrthoDB" id="227596at2"/>
<dbReference type="EC" id="2.7.13.3" evidence="2"/>
<evidence type="ECO:0000259" key="10">
    <source>
        <dbReference type="SMART" id="SM00387"/>
    </source>
</evidence>